<evidence type="ECO:0000313" key="6">
    <source>
        <dbReference type="Proteomes" id="UP000823775"/>
    </source>
</evidence>
<protein>
    <submittedName>
        <fullName evidence="5">Arachidonate 5-lipoxygenase</fullName>
    </submittedName>
</protein>
<organism evidence="5 6">
    <name type="scientific">Datura stramonium</name>
    <name type="common">Jimsonweed</name>
    <name type="synonym">Common thornapple</name>
    <dbReference type="NCBI Taxonomy" id="4076"/>
    <lineage>
        <taxon>Eukaryota</taxon>
        <taxon>Viridiplantae</taxon>
        <taxon>Streptophyta</taxon>
        <taxon>Embryophyta</taxon>
        <taxon>Tracheophyta</taxon>
        <taxon>Spermatophyta</taxon>
        <taxon>Magnoliopsida</taxon>
        <taxon>eudicotyledons</taxon>
        <taxon>Gunneridae</taxon>
        <taxon>Pentapetalae</taxon>
        <taxon>asterids</taxon>
        <taxon>lamiids</taxon>
        <taxon>Solanales</taxon>
        <taxon>Solanaceae</taxon>
        <taxon>Solanoideae</taxon>
        <taxon>Datureae</taxon>
        <taxon>Datura</taxon>
    </lineage>
</organism>
<evidence type="ECO:0000256" key="2">
    <source>
        <dbReference type="ARBA" id="ARBA00022964"/>
    </source>
</evidence>
<dbReference type="Proteomes" id="UP000823775">
    <property type="component" value="Unassembled WGS sequence"/>
</dbReference>
<keyword evidence="2" id="KW-0223">Dioxygenase</keyword>
<keyword evidence="6" id="KW-1185">Reference proteome</keyword>
<evidence type="ECO:0000259" key="4">
    <source>
        <dbReference type="PROSITE" id="PS51393"/>
    </source>
</evidence>
<dbReference type="EMBL" id="JACEIK010001425">
    <property type="protein sequence ID" value="MCD7469306.1"/>
    <property type="molecule type" value="Genomic_DNA"/>
</dbReference>
<name>A0ABS8TER6_DATST</name>
<proteinExistence type="predicted"/>
<dbReference type="InterPro" id="IPR000907">
    <property type="entry name" value="LipOase"/>
</dbReference>
<reference evidence="5 6" key="1">
    <citation type="journal article" date="2021" name="BMC Genomics">
        <title>Datura genome reveals duplications of psychoactive alkaloid biosynthetic genes and high mutation rate following tissue culture.</title>
        <authorList>
            <person name="Rajewski A."/>
            <person name="Carter-House D."/>
            <person name="Stajich J."/>
            <person name="Litt A."/>
        </authorList>
    </citation>
    <scope>NUCLEOTIDE SEQUENCE [LARGE SCALE GENOMIC DNA]</scope>
    <source>
        <strain evidence="5">AR-01</strain>
    </source>
</reference>
<keyword evidence="1" id="KW-0479">Metal-binding</keyword>
<dbReference type="SUPFAM" id="SSF48484">
    <property type="entry name" value="Lipoxigenase"/>
    <property type="match status" value="1"/>
</dbReference>
<comment type="caution">
    <text evidence="5">The sequence shown here is derived from an EMBL/GenBank/DDBJ whole genome shotgun (WGS) entry which is preliminary data.</text>
</comment>
<dbReference type="PANTHER" id="PTHR11771">
    <property type="entry name" value="LIPOXYGENASE"/>
    <property type="match status" value="1"/>
</dbReference>
<accession>A0ABS8TER6</accession>
<dbReference type="InterPro" id="IPR036226">
    <property type="entry name" value="LipOase_C_sf"/>
</dbReference>
<dbReference type="Gene3D" id="1.20.245.10">
    <property type="entry name" value="Lipoxygenase-1, Domain 5"/>
    <property type="match status" value="2"/>
</dbReference>
<dbReference type="Pfam" id="PF00305">
    <property type="entry name" value="Lipoxygenase"/>
    <property type="match status" value="2"/>
</dbReference>
<gene>
    <name evidence="5" type="primary">ALOX5_1</name>
    <name evidence="5" type="ORF">HAX54_008240</name>
</gene>
<keyword evidence="3" id="KW-0560">Oxidoreductase</keyword>
<dbReference type="PROSITE" id="PS51393">
    <property type="entry name" value="LIPOXYGENASE_3"/>
    <property type="match status" value="1"/>
</dbReference>
<evidence type="ECO:0000256" key="3">
    <source>
        <dbReference type="ARBA" id="ARBA00023002"/>
    </source>
</evidence>
<feature type="domain" description="Lipoxygenase" evidence="4">
    <location>
        <begin position="1"/>
        <end position="98"/>
    </location>
</feature>
<evidence type="ECO:0000256" key="1">
    <source>
        <dbReference type="ARBA" id="ARBA00022723"/>
    </source>
</evidence>
<dbReference type="InterPro" id="IPR013819">
    <property type="entry name" value="LipOase_C"/>
</dbReference>
<sequence length="135" mass="15481">MVSALHEAVNFGQYPYRGYAPNRPERFCRMRGPAISEAVKTYEMFGKKLAQIEENISMMNNDVKLKNRTGPGKMSYTLLYPTSEPGLTSKGIPNCIPDLFQKEFPIVSRTYFKRNSQLYLSLKLLTSYSILVVRK</sequence>
<evidence type="ECO:0000313" key="5">
    <source>
        <dbReference type="EMBL" id="MCD7469306.1"/>
    </source>
</evidence>